<feature type="signal peptide" evidence="5">
    <location>
        <begin position="1"/>
        <end position="19"/>
    </location>
</feature>
<feature type="compositionally biased region" description="Basic and acidic residues" evidence="4">
    <location>
        <begin position="313"/>
        <end position="330"/>
    </location>
</feature>
<evidence type="ECO:0000256" key="1">
    <source>
        <dbReference type="ARBA" id="ARBA00009995"/>
    </source>
</evidence>
<keyword evidence="3" id="KW-0808">Transferase</keyword>
<dbReference type="AlphaFoldDB" id="A0A4U5QDK1"/>
<organism evidence="6">
    <name type="scientific">Populus alba</name>
    <name type="common">White poplar</name>
    <dbReference type="NCBI Taxonomy" id="43335"/>
    <lineage>
        <taxon>Eukaryota</taxon>
        <taxon>Viridiplantae</taxon>
        <taxon>Streptophyta</taxon>
        <taxon>Embryophyta</taxon>
        <taxon>Tracheophyta</taxon>
        <taxon>Spermatophyta</taxon>
        <taxon>Magnoliopsida</taxon>
        <taxon>eudicotyledons</taxon>
        <taxon>Gunneridae</taxon>
        <taxon>Pentapetalae</taxon>
        <taxon>rosids</taxon>
        <taxon>fabids</taxon>
        <taxon>Malpighiales</taxon>
        <taxon>Salicaceae</taxon>
        <taxon>Saliceae</taxon>
        <taxon>Populus</taxon>
    </lineage>
</organism>
<keyword evidence="5" id="KW-0732">Signal</keyword>
<dbReference type="EMBL" id="RCHU01000306">
    <property type="protein sequence ID" value="TKS08111.1"/>
    <property type="molecule type" value="Genomic_DNA"/>
</dbReference>
<accession>A0A4U5QDK1</accession>
<dbReference type="SUPFAM" id="SSF53756">
    <property type="entry name" value="UDP-Glycosyltransferase/glycogen phosphorylase"/>
    <property type="match status" value="1"/>
</dbReference>
<feature type="chain" id="PRO_5021006502" description="Scopoletin glucosyltransferase-like" evidence="5">
    <location>
        <begin position="20"/>
        <end position="351"/>
    </location>
</feature>
<dbReference type="Gene3D" id="3.40.50.2000">
    <property type="entry name" value="Glycogen Phosphorylase B"/>
    <property type="match status" value="2"/>
</dbReference>
<reference evidence="6" key="1">
    <citation type="submission" date="2018-10" db="EMBL/GenBank/DDBJ databases">
        <title>Population genomic analysis revealed the cold adaptation of white poplar.</title>
        <authorList>
            <person name="Liu Y.-J."/>
        </authorList>
    </citation>
    <scope>NUCLEOTIDE SEQUENCE [LARGE SCALE GENOMIC DNA]</scope>
    <source>
        <strain evidence="6">PAL-ZL1</strain>
    </source>
</reference>
<dbReference type="PANTHER" id="PTHR48047:SF45">
    <property type="entry name" value="SCOPOLETIN GLUCOSYLTRANSFERASE-LIKE"/>
    <property type="match status" value="1"/>
</dbReference>
<feature type="region of interest" description="Disordered" evidence="4">
    <location>
        <begin position="311"/>
        <end position="331"/>
    </location>
</feature>
<evidence type="ECO:0000256" key="5">
    <source>
        <dbReference type="SAM" id="SignalP"/>
    </source>
</evidence>
<evidence type="ECO:0008006" key="7">
    <source>
        <dbReference type="Google" id="ProtNLM"/>
    </source>
</evidence>
<evidence type="ECO:0000313" key="6">
    <source>
        <dbReference type="EMBL" id="TKS08111.1"/>
    </source>
</evidence>
<comment type="caution">
    <text evidence="6">The sequence shown here is derived from an EMBL/GenBank/DDBJ whole genome shotgun (WGS) entry which is preliminary data.</text>
</comment>
<evidence type="ECO:0000256" key="4">
    <source>
        <dbReference type="SAM" id="MobiDB-lite"/>
    </source>
</evidence>
<dbReference type="STRING" id="43335.A0A4U5QDK1"/>
<dbReference type="GO" id="GO:0035251">
    <property type="term" value="F:UDP-glucosyltransferase activity"/>
    <property type="evidence" value="ECO:0007669"/>
    <property type="project" value="UniProtKB-ARBA"/>
</dbReference>
<protein>
    <recommendedName>
        <fullName evidence="7">Scopoletin glucosyltransferase-like</fullName>
    </recommendedName>
</protein>
<evidence type="ECO:0000256" key="3">
    <source>
        <dbReference type="ARBA" id="ARBA00022679"/>
    </source>
</evidence>
<dbReference type="PANTHER" id="PTHR48047">
    <property type="entry name" value="GLYCOSYLTRANSFERASE"/>
    <property type="match status" value="1"/>
</dbReference>
<dbReference type="FunFam" id="3.40.50.2000:FF:000071">
    <property type="entry name" value="Glycosyltransferase"/>
    <property type="match status" value="1"/>
</dbReference>
<comment type="similarity">
    <text evidence="1">Belongs to the UDP-glycosyltransferase family.</text>
</comment>
<evidence type="ECO:0000256" key="2">
    <source>
        <dbReference type="ARBA" id="ARBA00022676"/>
    </source>
</evidence>
<name>A0A4U5QDK1_POPAL</name>
<sequence>MGSLGHQLHILFFPFFAHGHMIPSVDMAKLFASRGIKTTIITTPLNAPFFSKTIQKNKELGFDINILTIKFPAAEAGLPEGYENTDAFIFSENAKEMTPKFLKATTLLQAPFEKVLQECHPDCFVADMFFPWATDAAAKFGIPRLVFHGTSNFALSAAECVRLYEPHKKVSSDSEPFVVPDLPGDIKLTKKQLPDYVRENAENDFSTFLKACKEAELRSYGVVVNSFYELEPAYADYYKKVLGRKAWNLGPLKEIAAGLEASGQQFIWLVTEVLKTGVGVGAKEWLRMHGDHVKSEAVEKTITQIMVGEEGEETRSRAKKLGETARKAVEEGGSSYSDFNALIEELRRRRP</sequence>
<keyword evidence="2" id="KW-0328">Glycosyltransferase</keyword>
<proteinExistence type="inferred from homology"/>
<gene>
    <name evidence="6" type="ORF">D5086_0000107610</name>
</gene>